<name>X0W188_9ZZZZ</name>
<feature type="non-terminal residue" evidence="2">
    <location>
        <position position="1"/>
    </location>
</feature>
<feature type="domain" description="Polysaccharide lyase 14" evidence="1">
    <location>
        <begin position="166"/>
        <end position="234"/>
    </location>
</feature>
<gene>
    <name evidence="2" type="ORF">S01H1_60906</name>
</gene>
<dbReference type="AlphaFoldDB" id="X0W188"/>
<dbReference type="Pfam" id="PF21294">
    <property type="entry name" value="Polysacc_lyase_14"/>
    <property type="match status" value="1"/>
</dbReference>
<accession>X0W188</accession>
<sequence>DEKVHFMVTWDRTEGYAWLYINGVKSVLDSTILKTFSITGNYSLMNNRGNTEGILGSIDDWTFFDGPVPVDSILYMKENIGHVYNGCGGGPDWPDPTDDFPTYADSILVVTFEDTPTGNYTEAQFALDFAQHGFDPWSSYSLGLGEPGDINVTIVDVPAVSNGPATTAMRIQHDANAYGMETLTADGSGTKMLVTIPDGYEELYLSYNVLFKENADFFLNGKLPAFRGGETKNQDFRATINFYGTETKTGLIDG</sequence>
<comment type="caution">
    <text evidence="2">The sequence shown here is derived from an EMBL/GenBank/DDBJ whole genome shotgun (WGS) entry which is preliminary data.</text>
</comment>
<proteinExistence type="predicted"/>
<evidence type="ECO:0000259" key="1">
    <source>
        <dbReference type="Pfam" id="PF21294"/>
    </source>
</evidence>
<organism evidence="2">
    <name type="scientific">marine sediment metagenome</name>
    <dbReference type="NCBI Taxonomy" id="412755"/>
    <lineage>
        <taxon>unclassified sequences</taxon>
        <taxon>metagenomes</taxon>
        <taxon>ecological metagenomes</taxon>
    </lineage>
</organism>
<dbReference type="InterPro" id="IPR048958">
    <property type="entry name" value="Polysacc_lyase_14"/>
</dbReference>
<protein>
    <recommendedName>
        <fullName evidence="1">Polysaccharide lyase 14 domain-containing protein</fullName>
    </recommendedName>
</protein>
<dbReference type="InterPro" id="IPR013320">
    <property type="entry name" value="ConA-like_dom_sf"/>
</dbReference>
<dbReference type="Gene3D" id="2.60.120.200">
    <property type="match status" value="2"/>
</dbReference>
<dbReference type="EMBL" id="BARS01039905">
    <property type="protein sequence ID" value="GAG24315.1"/>
    <property type="molecule type" value="Genomic_DNA"/>
</dbReference>
<feature type="non-terminal residue" evidence="2">
    <location>
        <position position="254"/>
    </location>
</feature>
<dbReference type="SUPFAM" id="SSF49899">
    <property type="entry name" value="Concanavalin A-like lectins/glucanases"/>
    <property type="match status" value="1"/>
</dbReference>
<evidence type="ECO:0000313" key="2">
    <source>
        <dbReference type="EMBL" id="GAG24315.1"/>
    </source>
</evidence>
<reference evidence="2" key="1">
    <citation type="journal article" date="2014" name="Front. Microbiol.">
        <title>High frequency of phylogenetically diverse reductive dehalogenase-homologous genes in deep subseafloor sedimentary metagenomes.</title>
        <authorList>
            <person name="Kawai M."/>
            <person name="Futagami T."/>
            <person name="Toyoda A."/>
            <person name="Takaki Y."/>
            <person name="Nishi S."/>
            <person name="Hori S."/>
            <person name="Arai W."/>
            <person name="Tsubouchi T."/>
            <person name="Morono Y."/>
            <person name="Uchiyama I."/>
            <person name="Ito T."/>
            <person name="Fujiyama A."/>
            <person name="Inagaki F."/>
            <person name="Takami H."/>
        </authorList>
    </citation>
    <scope>NUCLEOTIDE SEQUENCE</scope>
    <source>
        <strain evidence="2">Expedition CK06-06</strain>
    </source>
</reference>